<organism evidence="6 7">
    <name type="scientific">Emticicia soli</name>
    <dbReference type="NCBI Taxonomy" id="2027878"/>
    <lineage>
        <taxon>Bacteria</taxon>
        <taxon>Pseudomonadati</taxon>
        <taxon>Bacteroidota</taxon>
        <taxon>Cytophagia</taxon>
        <taxon>Cytophagales</taxon>
        <taxon>Leadbetterellaceae</taxon>
        <taxon>Emticicia</taxon>
    </lineage>
</organism>
<comment type="caution">
    <text evidence="6">The sequence shown here is derived from an EMBL/GenBank/DDBJ whole genome shotgun (WGS) entry which is preliminary data.</text>
</comment>
<evidence type="ECO:0000256" key="4">
    <source>
        <dbReference type="ARBA" id="ARBA00023136"/>
    </source>
</evidence>
<protein>
    <submittedName>
        <fullName evidence="6">DoxX family protein</fullName>
    </submittedName>
</protein>
<evidence type="ECO:0000256" key="2">
    <source>
        <dbReference type="ARBA" id="ARBA00022692"/>
    </source>
</evidence>
<accession>A0ABW5J6X4</accession>
<feature type="transmembrane region" description="Helical" evidence="5">
    <location>
        <begin position="81"/>
        <end position="101"/>
    </location>
</feature>
<dbReference type="InterPro" id="IPR032808">
    <property type="entry name" value="DoxX"/>
</dbReference>
<feature type="transmembrane region" description="Helical" evidence="5">
    <location>
        <begin position="53"/>
        <end position="74"/>
    </location>
</feature>
<gene>
    <name evidence="6" type="ORF">ACFSR2_12945</name>
</gene>
<evidence type="ECO:0000256" key="3">
    <source>
        <dbReference type="ARBA" id="ARBA00022989"/>
    </source>
</evidence>
<evidence type="ECO:0000256" key="1">
    <source>
        <dbReference type="ARBA" id="ARBA00004141"/>
    </source>
</evidence>
<evidence type="ECO:0000313" key="6">
    <source>
        <dbReference type="EMBL" id="MFD2521797.1"/>
    </source>
</evidence>
<dbReference type="Pfam" id="PF13564">
    <property type="entry name" value="DoxX_2"/>
    <property type="match status" value="1"/>
</dbReference>
<dbReference type="EMBL" id="JBHULC010000011">
    <property type="protein sequence ID" value="MFD2521797.1"/>
    <property type="molecule type" value="Genomic_DNA"/>
</dbReference>
<evidence type="ECO:0000256" key="5">
    <source>
        <dbReference type="SAM" id="Phobius"/>
    </source>
</evidence>
<keyword evidence="4 5" id="KW-0472">Membrane</keyword>
<dbReference type="Proteomes" id="UP001597510">
    <property type="component" value="Unassembled WGS sequence"/>
</dbReference>
<evidence type="ECO:0000313" key="7">
    <source>
        <dbReference type="Proteomes" id="UP001597510"/>
    </source>
</evidence>
<proteinExistence type="predicted"/>
<feature type="transmembrane region" description="Helical" evidence="5">
    <location>
        <begin position="107"/>
        <end position="125"/>
    </location>
</feature>
<reference evidence="7" key="1">
    <citation type="journal article" date="2019" name="Int. J. Syst. Evol. Microbiol.">
        <title>The Global Catalogue of Microorganisms (GCM) 10K type strain sequencing project: providing services to taxonomists for standard genome sequencing and annotation.</title>
        <authorList>
            <consortium name="The Broad Institute Genomics Platform"/>
            <consortium name="The Broad Institute Genome Sequencing Center for Infectious Disease"/>
            <person name="Wu L."/>
            <person name="Ma J."/>
        </authorList>
    </citation>
    <scope>NUCLEOTIDE SEQUENCE [LARGE SCALE GENOMIC DNA]</scope>
    <source>
        <strain evidence="7">KCTC 52344</strain>
    </source>
</reference>
<keyword evidence="3 5" id="KW-1133">Transmembrane helix</keyword>
<keyword evidence="7" id="KW-1185">Reference proteome</keyword>
<sequence>MTKHQTLSKPLNIATWICQILLSLTLLWAAGMKLFQPIDQLAQQWPWTADNPILTRVAGIIDLLGGLGLVLPMALRIKPMLTLYAAYGTIALMVAASVFHISRGEASLIGFNIFVAFVAGFIAWARSK</sequence>
<dbReference type="RefSeq" id="WP_340236072.1">
    <property type="nucleotide sequence ID" value="NZ_JBBEWC010000005.1"/>
</dbReference>
<name>A0ABW5J6X4_9BACT</name>
<comment type="subcellular location">
    <subcellularLocation>
        <location evidence="1">Membrane</location>
        <topology evidence="1">Multi-pass membrane protein</topology>
    </subcellularLocation>
</comment>
<keyword evidence="2 5" id="KW-0812">Transmembrane</keyword>